<evidence type="ECO:0000313" key="1">
    <source>
        <dbReference type="EMBL" id="GAC40806.1"/>
    </source>
</evidence>
<evidence type="ECO:0000313" key="2">
    <source>
        <dbReference type="Proteomes" id="UP000029453"/>
    </source>
</evidence>
<dbReference type="Proteomes" id="UP000029453">
    <property type="component" value="Unassembled WGS sequence"/>
</dbReference>
<reference evidence="1 2" key="1">
    <citation type="submission" date="2012-10" db="EMBL/GenBank/DDBJ databases">
        <title>Draft Genome Sequence of Paenibacillus popilliae ATCC 14706T.</title>
        <authorList>
            <person name="Iiyama K."/>
            <person name="Mori K."/>
            <person name="Mon H."/>
            <person name="Chieda Y."/>
            <person name="Lee J.M."/>
            <person name="Kusakabe T."/>
            <person name="Tashiro K."/>
            <person name="Asano S."/>
            <person name="Yasunaga-Aoki C."/>
            <person name="Shimizu S."/>
        </authorList>
    </citation>
    <scope>NUCLEOTIDE SEQUENCE [LARGE SCALE GENOMIC DNA]</scope>
    <source>
        <strain evidence="1 2">ATCC 14706</strain>
    </source>
</reference>
<accession>M9LL23</accession>
<dbReference type="AlphaFoldDB" id="M9LL23"/>
<dbReference type="EMBL" id="BALG01000008">
    <property type="protein sequence ID" value="GAC40806.1"/>
    <property type="molecule type" value="Genomic_DNA"/>
</dbReference>
<sequence length="64" mass="7226">MVLSTGGSNKIAYFSLSGNSFSSGDTQKVMTIRKLSIRKDVKRERMNFELNQQANETPNQDIDK</sequence>
<keyword evidence="2" id="KW-1185">Reference proteome</keyword>
<comment type="caution">
    <text evidence="1">The sequence shown here is derived from an EMBL/GenBank/DDBJ whole genome shotgun (WGS) entry which is preliminary data.</text>
</comment>
<gene>
    <name evidence="1" type="ORF">PPOP_0133</name>
</gene>
<name>M9LL23_PAEPP</name>
<organism evidence="1 2">
    <name type="scientific">Paenibacillus popilliae ATCC 14706</name>
    <dbReference type="NCBI Taxonomy" id="1212764"/>
    <lineage>
        <taxon>Bacteria</taxon>
        <taxon>Bacillati</taxon>
        <taxon>Bacillota</taxon>
        <taxon>Bacilli</taxon>
        <taxon>Bacillales</taxon>
        <taxon>Paenibacillaceae</taxon>
        <taxon>Paenibacillus</taxon>
    </lineage>
</organism>
<protein>
    <submittedName>
        <fullName evidence="1">Uncharacterized protein</fullName>
    </submittedName>
</protein>
<proteinExistence type="predicted"/>